<dbReference type="InterPro" id="IPR036097">
    <property type="entry name" value="HisK_dim/P_sf"/>
</dbReference>
<reference evidence="14" key="2">
    <citation type="submission" date="2022-06" db="EMBL/GenBank/DDBJ databases">
        <title>Xiashengella guii gen. nov. sp. nov., a bacterium isolated form anaerobic digestion tank.</title>
        <authorList>
            <person name="Huang H."/>
        </authorList>
    </citation>
    <scope>NUCLEOTIDE SEQUENCE</scope>
    <source>
        <strain evidence="14">Ai-910</strain>
    </source>
</reference>
<keyword evidence="5" id="KW-0597">Phosphoprotein</keyword>
<comment type="catalytic activity">
    <reaction evidence="1">
        <text>ATP + protein L-histidine = ADP + protein N-phospho-L-histidine.</text>
        <dbReference type="EC" id="2.7.13.3"/>
    </reaction>
</comment>
<evidence type="ECO:0000256" key="4">
    <source>
        <dbReference type="ARBA" id="ARBA00022475"/>
    </source>
</evidence>
<dbReference type="PROSITE" id="PS50109">
    <property type="entry name" value="HIS_KIN"/>
    <property type="match status" value="1"/>
</dbReference>
<dbReference type="EMBL" id="CP098400">
    <property type="protein sequence ID" value="URW79723.1"/>
    <property type="molecule type" value="Genomic_DNA"/>
</dbReference>
<dbReference type="SMART" id="SM00387">
    <property type="entry name" value="HATPase_c"/>
    <property type="match status" value="1"/>
</dbReference>
<comment type="subcellular location">
    <subcellularLocation>
        <location evidence="2">Cell membrane</location>
    </subcellularLocation>
</comment>
<dbReference type="PRINTS" id="PR00344">
    <property type="entry name" value="BCTRLSENSOR"/>
</dbReference>
<evidence type="ECO:0000256" key="2">
    <source>
        <dbReference type="ARBA" id="ARBA00004236"/>
    </source>
</evidence>
<dbReference type="CDD" id="cd00082">
    <property type="entry name" value="HisKA"/>
    <property type="match status" value="1"/>
</dbReference>
<evidence type="ECO:0000256" key="3">
    <source>
        <dbReference type="ARBA" id="ARBA00012438"/>
    </source>
</evidence>
<evidence type="ECO:0000256" key="5">
    <source>
        <dbReference type="ARBA" id="ARBA00022553"/>
    </source>
</evidence>
<sequence length="422" mass="48288">MRTGISSENQKILAIATFAILILLLLIQISWIYRSARLEEQNFNHRVSMALKGARDEIGLRVNGCTDMSDYLCMKQCTDEVHQSKRREVDSIIRANLSIYNIELPYTFEITDTLLPQSKGLLFNPTCYKQNLNGIIDQNGVQIRLQFPTRNQFLIAQLWSQLGISVAFILFIMISFLITWRLYKRERNMMLSTSDFINNMVHEFQTPIANIRFATKLIAKDNGGLDVEKKSEYVKVILDETLRLQSHVESILRISSSGSDEPLLKEQIDVHKLVRDVIGTFSYHLQHAGGKVDFNPEATEHFIEGEAEPVRYVISNLIDNALKYVHRRPVINIETRNKDRFLVISVTDNGIGIKKEDQERIFEKYYRVSTGDVHNIKGFGLGLAYVKKVVESHGGKVDLESVPGKGSKFLLYFPLKENKNNG</sequence>
<dbReference type="Pfam" id="PF02518">
    <property type="entry name" value="HATPase_c"/>
    <property type="match status" value="1"/>
</dbReference>
<dbReference type="RefSeq" id="WP_250723802.1">
    <property type="nucleotide sequence ID" value="NZ_CP098400.1"/>
</dbReference>
<dbReference type="EC" id="2.7.13.3" evidence="3"/>
<dbReference type="SUPFAM" id="SSF47384">
    <property type="entry name" value="Homodimeric domain of signal transducing histidine kinase"/>
    <property type="match status" value="1"/>
</dbReference>
<dbReference type="InterPro" id="IPR003594">
    <property type="entry name" value="HATPase_dom"/>
</dbReference>
<evidence type="ECO:0000256" key="9">
    <source>
        <dbReference type="ARBA" id="ARBA00022840"/>
    </source>
</evidence>
<dbReference type="InterPro" id="IPR036890">
    <property type="entry name" value="HATPase_C_sf"/>
</dbReference>
<evidence type="ECO:0000256" key="6">
    <source>
        <dbReference type="ARBA" id="ARBA00022679"/>
    </source>
</evidence>
<evidence type="ECO:0000256" key="10">
    <source>
        <dbReference type="ARBA" id="ARBA00023012"/>
    </source>
</evidence>
<keyword evidence="9" id="KW-0067">ATP-binding</keyword>
<dbReference type="InterPro" id="IPR004358">
    <property type="entry name" value="Sig_transdc_His_kin-like_C"/>
</dbReference>
<accession>A0A9J6ZQ21</accession>
<dbReference type="PANTHER" id="PTHR45453:SF1">
    <property type="entry name" value="PHOSPHATE REGULON SENSOR PROTEIN PHOR"/>
    <property type="match status" value="1"/>
</dbReference>
<evidence type="ECO:0000259" key="13">
    <source>
        <dbReference type="PROSITE" id="PS50109"/>
    </source>
</evidence>
<gene>
    <name evidence="14" type="ORF">M9189_12805</name>
</gene>
<feature type="domain" description="Histidine kinase" evidence="13">
    <location>
        <begin position="199"/>
        <end position="417"/>
    </location>
</feature>
<evidence type="ECO:0000256" key="1">
    <source>
        <dbReference type="ARBA" id="ARBA00000085"/>
    </source>
</evidence>
<organism evidence="14 15">
    <name type="scientific">Xiashengella succiniciproducens</name>
    <dbReference type="NCBI Taxonomy" id="2949635"/>
    <lineage>
        <taxon>Bacteria</taxon>
        <taxon>Pseudomonadati</taxon>
        <taxon>Bacteroidota</taxon>
        <taxon>Bacteroidia</taxon>
        <taxon>Marinilabiliales</taxon>
        <taxon>Marinilabiliaceae</taxon>
        <taxon>Xiashengella</taxon>
    </lineage>
</organism>
<keyword evidence="11 12" id="KW-0472">Membrane</keyword>
<name>A0A9J6ZQ21_9BACT</name>
<keyword evidence="12" id="KW-0812">Transmembrane</keyword>
<evidence type="ECO:0000256" key="12">
    <source>
        <dbReference type="SAM" id="Phobius"/>
    </source>
</evidence>
<dbReference type="AlphaFoldDB" id="A0A9J6ZQ21"/>
<feature type="transmembrane region" description="Helical" evidence="12">
    <location>
        <begin position="158"/>
        <end position="180"/>
    </location>
</feature>
<dbReference type="InterPro" id="IPR003661">
    <property type="entry name" value="HisK_dim/P_dom"/>
</dbReference>
<dbReference type="Gene3D" id="1.10.287.130">
    <property type="match status" value="1"/>
</dbReference>
<evidence type="ECO:0000313" key="14">
    <source>
        <dbReference type="EMBL" id="URW79723.1"/>
    </source>
</evidence>
<keyword evidence="12" id="KW-1133">Transmembrane helix</keyword>
<dbReference type="PANTHER" id="PTHR45453">
    <property type="entry name" value="PHOSPHATE REGULON SENSOR PROTEIN PHOR"/>
    <property type="match status" value="1"/>
</dbReference>
<keyword evidence="7" id="KW-0547">Nucleotide-binding</keyword>
<keyword evidence="6" id="KW-0808">Transferase</keyword>
<dbReference type="GO" id="GO:0004721">
    <property type="term" value="F:phosphoprotein phosphatase activity"/>
    <property type="evidence" value="ECO:0007669"/>
    <property type="project" value="TreeGrafter"/>
</dbReference>
<proteinExistence type="predicted"/>
<dbReference type="Proteomes" id="UP001056426">
    <property type="component" value="Chromosome"/>
</dbReference>
<reference evidence="14" key="1">
    <citation type="submission" date="2022-05" db="EMBL/GenBank/DDBJ databases">
        <authorList>
            <person name="Sun X."/>
        </authorList>
    </citation>
    <scope>NUCLEOTIDE SEQUENCE</scope>
    <source>
        <strain evidence="14">Ai-910</strain>
    </source>
</reference>
<evidence type="ECO:0000256" key="8">
    <source>
        <dbReference type="ARBA" id="ARBA00022777"/>
    </source>
</evidence>
<evidence type="ECO:0000256" key="11">
    <source>
        <dbReference type="ARBA" id="ARBA00023136"/>
    </source>
</evidence>
<dbReference type="CDD" id="cd00075">
    <property type="entry name" value="HATPase"/>
    <property type="match status" value="1"/>
</dbReference>
<dbReference type="InterPro" id="IPR005467">
    <property type="entry name" value="His_kinase_dom"/>
</dbReference>
<dbReference type="InterPro" id="IPR050351">
    <property type="entry name" value="BphY/WalK/GraS-like"/>
</dbReference>
<keyword evidence="15" id="KW-1185">Reference proteome</keyword>
<evidence type="ECO:0000313" key="15">
    <source>
        <dbReference type="Proteomes" id="UP001056426"/>
    </source>
</evidence>
<dbReference type="FunFam" id="3.30.565.10:FF:000023">
    <property type="entry name" value="PAS domain-containing sensor histidine kinase"/>
    <property type="match status" value="1"/>
</dbReference>
<dbReference type="GO" id="GO:0000155">
    <property type="term" value="F:phosphorelay sensor kinase activity"/>
    <property type="evidence" value="ECO:0007669"/>
    <property type="project" value="InterPro"/>
</dbReference>
<feature type="transmembrane region" description="Helical" evidence="12">
    <location>
        <begin position="12"/>
        <end position="33"/>
    </location>
</feature>
<dbReference type="GO" id="GO:0016036">
    <property type="term" value="P:cellular response to phosphate starvation"/>
    <property type="evidence" value="ECO:0007669"/>
    <property type="project" value="TreeGrafter"/>
</dbReference>
<dbReference type="SMART" id="SM00388">
    <property type="entry name" value="HisKA"/>
    <property type="match status" value="1"/>
</dbReference>
<dbReference type="GO" id="GO:0005886">
    <property type="term" value="C:plasma membrane"/>
    <property type="evidence" value="ECO:0007669"/>
    <property type="project" value="UniProtKB-SubCell"/>
</dbReference>
<dbReference type="Pfam" id="PF00512">
    <property type="entry name" value="HisKA"/>
    <property type="match status" value="1"/>
</dbReference>
<dbReference type="GO" id="GO:0005524">
    <property type="term" value="F:ATP binding"/>
    <property type="evidence" value="ECO:0007669"/>
    <property type="project" value="UniProtKB-KW"/>
</dbReference>
<keyword evidence="8 14" id="KW-0418">Kinase</keyword>
<keyword evidence="10" id="KW-0902">Two-component regulatory system</keyword>
<keyword evidence="4" id="KW-1003">Cell membrane</keyword>
<dbReference type="SUPFAM" id="SSF55874">
    <property type="entry name" value="ATPase domain of HSP90 chaperone/DNA topoisomerase II/histidine kinase"/>
    <property type="match status" value="1"/>
</dbReference>
<dbReference type="Gene3D" id="3.30.565.10">
    <property type="entry name" value="Histidine kinase-like ATPase, C-terminal domain"/>
    <property type="match status" value="1"/>
</dbReference>
<dbReference type="KEGG" id="alkq:M9189_12805"/>
<evidence type="ECO:0000256" key="7">
    <source>
        <dbReference type="ARBA" id="ARBA00022741"/>
    </source>
</evidence>
<protein>
    <recommendedName>
        <fullName evidence="3">histidine kinase</fullName>
        <ecNumber evidence="3">2.7.13.3</ecNumber>
    </recommendedName>
</protein>